<name>A0A511UUN5_9BACI</name>
<evidence type="ECO:0000313" key="3">
    <source>
        <dbReference type="Proteomes" id="UP000321491"/>
    </source>
</evidence>
<dbReference type="AlphaFoldDB" id="A0A511UUN5"/>
<proteinExistence type="predicted"/>
<feature type="coiled-coil region" evidence="1">
    <location>
        <begin position="44"/>
        <end position="71"/>
    </location>
</feature>
<accession>A0A511UUN5</accession>
<keyword evidence="1" id="KW-0175">Coiled coil</keyword>
<keyword evidence="3" id="KW-1185">Reference proteome</keyword>
<reference evidence="2 3" key="1">
    <citation type="submission" date="2019-07" db="EMBL/GenBank/DDBJ databases">
        <title>Whole genome shotgun sequence of Cerasibacillus quisquiliarum NBRC 102429.</title>
        <authorList>
            <person name="Hosoyama A."/>
            <person name="Uohara A."/>
            <person name="Ohji S."/>
            <person name="Ichikawa N."/>
        </authorList>
    </citation>
    <scope>NUCLEOTIDE SEQUENCE [LARGE SCALE GENOMIC DNA]</scope>
    <source>
        <strain evidence="2 3">NBRC 102429</strain>
    </source>
</reference>
<dbReference type="Proteomes" id="UP000321491">
    <property type="component" value="Unassembled WGS sequence"/>
</dbReference>
<evidence type="ECO:0000313" key="2">
    <source>
        <dbReference type="EMBL" id="GEN30297.1"/>
    </source>
</evidence>
<protein>
    <submittedName>
        <fullName evidence="2">Uncharacterized protein</fullName>
    </submittedName>
</protein>
<dbReference type="EMBL" id="BJXW01000008">
    <property type="protein sequence ID" value="GEN30297.1"/>
    <property type="molecule type" value="Genomic_DNA"/>
</dbReference>
<comment type="caution">
    <text evidence="2">The sequence shown here is derived from an EMBL/GenBank/DDBJ whole genome shotgun (WGS) entry which is preliminary data.</text>
</comment>
<organism evidence="2 3">
    <name type="scientific">Cerasibacillus quisquiliarum</name>
    <dbReference type="NCBI Taxonomy" id="227865"/>
    <lineage>
        <taxon>Bacteria</taxon>
        <taxon>Bacillati</taxon>
        <taxon>Bacillota</taxon>
        <taxon>Bacilli</taxon>
        <taxon>Bacillales</taxon>
        <taxon>Bacillaceae</taxon>
        <taxon>Cerasibacillus</taxon>
    </lineage>
</organism>
<sequence length="79" mass="9650">MMKFVLDTLRQEEEKERLQVLRMEIDYELLTLYDAMQTNDITIIVQTKERLKKLTKELIDIKQRYTNSSDREIDKNRVK</sequence>
<gene>
    <name evidence="2" type="ORF">CQU01_05350</name>
</gene>
<evidence type="ECO:0000256" key="1">
    <source>
        <dbReference type="SAM" id="Coils"/>
    </source>
</evidence>